<evidence type="ECO:0000256" key="5">
    <source>
        <dbReference type="ARBA" id="ARBA00022679"/>
    </source>
</evidence>
<dbReference type="EC" id="2.7.13.3" evidence="3"/>
<evidence type="ECO:0000256" key="2">
    <source>
        <dbReference type="ARBA" id="ARBA00004236"/>
    </source>
</evidence>
<keyword evidence="4" id="KW-0597">Phosphoprotein</keyword>
<evidence type="ECO:0000313" key="14">
    <source>
        <dbReference type="EMBL" id="GAA5096284.1"/>
    </source>
</evidence>
<accession>A0ABP9MGI2</accession>
<dbReference type="GO" id="GO:0005524">
    <property type="term" value="F:ATP binding"/>
    <property type="evidence" value="ECO:0007669"/>
    <property type="project" value="UniProtKB-KW"/>
</dbReference>
<evidence type="ECO:0000256" key="7">
    <source>
        <dbReference type="ARBA" id="ARBA00022777"/>
    </source>
</evidence>
<keyword evidence="6 11" id="KW-0812">Transmembrane</keyword>
<keyword evidence="14" id="KW-0547">Nucleotide-binding</keyword>
<feature type="domain" description="Histidine kinase" evidence="12">
    <location>
        <begin position="232"/>
        <end position="449"/>
    </location>
</feature>
<evidence type="ECO:0000313" key="15">
    <source>
        <dbReference type="Proteomes" id="UP001501407"/>
    </source>
</evidence>
<dbReference type="CDD" id="cd00082">
    <property type="entry name" value="HisKA"/>
    <property type="match status" value="1"/>
</dbReference>
<dbReference type="InterPro" id="IPR036097">
    <property type="entry name" value="HisK_dim/P_sf"/>
</dbReference>
<dbReference type="InterPro" id="IPR050428">
    <property type="entry name" value="TCS_sensor_his_kinase"/>
</dbReference>
<proteinExistence type="predicted"/>
<evidence type="ECO:0000259" key="12">
    <source>
        <dbReference type="PROSITE" id="PS50109"/>
    </source>
</evidence>
<dbReference type="PANTHER" id="PTHR45436">
    <property type="entry name" value="SENSOR HISTIDINE KINASE YKOH"/>
    <property type="match status" value="1"/>
</dbReference>
<dbReference type="InterPro" id="IPR036890">
    <property type="entry name" value="HATPase_C_sf"/>
</dbReference>
<name>A0ABP9MGI2_9MICO</name>
<dbReference type="SMART" id="SM00304">
    <property type="entry name" value="HAMP"/>
    <property type="match status" value="1"/>
</dbReference>
<dbReference type="PANTHER" id="PTHR45436:SF5">
    <property type="entry name" value="SENSOR HISTIDINE KINASE TRCS"/>
    <property type="match status" value="1"/>
</dbReference>
<dbReference type="Pfam" id="PF00512">
    <property type="entry name" value="HisKA"/>
    <property type="match status" value="1"/>
</dbReference>
<keyword evidence="15" id="KW-1185">Reference proteome</keyword>
<protein>
    <recommendedName>
        <fullName evidence="3">histidine kinase</fullName>
        <ecNumber evidence="3">2.7.13.3</ecNumber>
    </recommendedName>
</protein>
<dbReference type="InterPro" id="IPR004358">
    <property type="entry name" value="Sig_transdc_His_kin-like_C"/>
</dbReference>
<dbReference type="EMBL" id="BAABKZ010000002">
    <property type="protein sequence ID" value="GAA5096284.1"/>
    <property type="molecule type" value="Genomic_DNA"/>
</dbReference>
<evidence type="ECO:0000259" key="13">
    <source>
        <dbReference type="PROSITE" id="PS50885"/>
    </source>
</evidence>
<keyword evidence="8 11" id="KW-1133">Transmembrane helix</keyword>
<dbReference type="PROSITE" id="PS50885">
    <property type="entry name" value="HAMP"/>
    <property type="match status" value="1"/>
</dbReference>
<dbReference type="CDD" id="cd00075">
    <property type="entry name" value="HATPase"/>
    <property type="match status" value="1"/>
</dbReference>
<evidence type="ECO:0000256" key="11">
    <source>
        <dbReference type="SAM" id="Phobius"/>
    </source>
</evidence>
<dbReference type="SUPFAM" id="SSF47384">
    <property type="entry name" value="Homodimeric domain of signal transducing histidine kinase"/>
    <property type="match status" value="1"/>
</dbReference>
<dbReference type="InterPro" id="IPR003661">
    <property type="entry name" value="HisK_dim/P_dom"/>
</dbReference>
<dbReference type="InterPro" id="IPR003660">
    <property type="entry name" value="HAMP_dom"/>
</dbReference>
<keyword evidence="14" id="KW-0067">ATP-binding</keyword>
<evidence type="ECO:0000256" key="10">
    <source>
        <dbReference type="ARBA" id="ARBA00023136"/>
    </source>
</evidence>
<keyword evidence="5" id="KW-0808">Transferase</keyword>
<dbReference type="SUPFAM" id="SSF55874">
    <property type="entry name" value="ATPase domain of HSP90 chaperone/DNA topoisomerase II/histidine kinase"/>
    <property type="match status" value="1"/>
</dbReference>
<evidence type="ECO:0000256" key="9">
    <source>
        <dbReference type="ARBA" id="ARBA00023012"/>
    </source>
</evidence>
<dbReference type="Gene3D" id="6.10.340.10">
    <property type="match status" value="1"/>
</dbReference>
<dbReference type="InterPro" id="IPR003594">
    <property type="entry name" value="HATPase_dom"/>
</dbReference>
<sequence length="453" mass="47985">MNFSRLGIRARITGGSLMIAILISIAAGVLIYNQVQRIVNEGQVRVLEGIEGQYVTAINDGDTEEPDLPGPGQFVALVDPSGAVMLDTLPDGLTDQVPELAAQPDGVRDVETNSSEFLVQSTSVAATDGTWRVITASTSDDEVLNDVAILLIVSIAVINIGFGVASWWIGSAALRPVTRLRRSAEELVSAPSAELLPVGPAQDEIADLATTLNELIGGLRASAERERQIVSDASHEFRTPLAIIQTRLELAQREAGTLDEMKADVTAAQRTLARLSSLATSMLELSRIDAQEEPGRATIAELAAELADAADRGRHRVGGRDIRIEYSDQVDDSGHDVAVSEMDFGRVCDNLVNNALAAIAKSGIIELTLTQEAQQVLLTVRDDGGGMDEAYVPLAFDRFSRQSDARTRGGAGLGLPLVAGIATLSGGSVELDNRPGIGLCVHVTFPFAARSST</sequence>
<dbReference type="Pfam" id="PF00672">
    <property type="entry name" value="HAMP"/>
    <property type="match status" value="1"/>
</dbReference>
<dbReference type="InterPro" id="IPR005467">
    <property type="entry name" value="His_kinase_dom"/>
</dbReference>
<dbReference type="Gene3D" id="3.30.565.10">
    <property type="entry name" value="Histidine kinase-like ATPase, C-terminal domain"/>
    <property type="match status" value="1"/>
</dbReference>
<dbReference type="SMART" id="SM00387">
    <property type="entry name" value="HATPase_c"/>
    <property type="match status" value="1"/>
</dbReference>
<comment type="subcellular location">
    <subcellularLocation>
        <location evidence="2">Cell membrane</location>
    </subcellularLocation>
</comment>
<evidence type="ECO:0000256" key="3">
    <source>
        <dbReference type="ARBA" id="ARBA00012438"/>
    </source>
</evidence>
<feature type="domain" description="HAMP" evidence="13">
    <location>
        <begin position="171"/>
        <end position="224"/>
    </location>
</feature>
<dbReference type="SMART" id="SM00388">
    <property type="entry name" value="HisKA"/>
    <property type="match status" value="1"/>
</dbReference>
<gene>
    <name evidence="14" type="ORF">GCM10025760_29600</name>
</gene>
<dbReference type="Pfam" id="PF02518">
    <property type="entry name" value="HATPase_c"/>
    <property type="match status" value="1"/>
</dbReference>
<comment type="catalytic activity">
    <reaction evidence="1">
        <text>ATP + protein L-histidine = ADP + protein N-phospho-L-histidine.</text>
        <dbReference type="EC" id="2.7.13.3"/>
    </reaction>
</comment>
<evidence type="ECO:0000256" key="4">
    <source>
        <dbReference type="ARBA" id="ARBA00022553"/>
    </source>
</evidence>
<feature type="transmembrane region" description="Helical" evidence="11">
    <location>
        <begin position="12"/>
        <end position="32"/>
    </location>
</feature>
<evidence type="ECO:0000256" key="8">
    <source>
        <dbReference type="ARBA" id="ARBA00022989"/>
    </source>
</evidence>
<feature type="transmembrane region" description="Helical" evidence="11">
    <location>
        <begin position="147"/>
        <end position="174"/>
    </location>
</feature>
<dbReference type="Gene3D" id="1.10.287.130">
    <property type="match status" value="1"/>
</dbReference>
<dbReference type="PRINTS" id="PR00344">
    <property type="entry name" value="BCTRLSENSOR"/>
</dbReference>
<evidence type="ECO:0000256" key="1">
    <source>
        <dbReference type="ARBA" id="ARBA00000085"/>
    </source>
</evidence>
<evidence type="ECO:0000256" key="6">
    <source>
        <dbReference type="ARBA" id="ARBA00022692"/>
    </source>
</evidence>
<dbReference type="RefSeq" id="WP_194414007.1">
    <property type="nucleotide sequence ID" value="NZ_BAABKZ010000002.1"/>
</dbReference>
<comment type="caution">
    <text evidence="14">The sequence shown here is derived from an EMBL/GenBank/DDBJ whole genome shotgun (WGS) entry which is preliminary data.</text>
</comment>
<keyword evidence="9" id="KW-0902">Two-component regulatory system</keyword>
<keyword evidence="7" id="KW-0418">Kinase</keyword>
<reference evidence="15" key="1">
    <citation type="journal article" date="2019" name="Int. J. Syst. Evol. Microbiol.">
        <title>The Global Catalogue of Microorganisms (GCM) 10K type strain sequencing project: providing services to taxonomists for standard genome sequencing and annotation.</title>
        <authorList>
            <consortium name="The Broad Institute Genomics Platform"/>
            <consortium name="The Broad Institute Genome Sequencing Center for Infectious Disease"/>
            <person name="Wu L."/>
            <person name="Ma J."/>
        </authorList>
    </citation>
    <scope>NUCLEOTIDE SEQUENCE [LARGE SCALE GENOMIC DNA]</scope>
    <source>
        <strain evidence="15">JCM 18959</strain>
    </source>
</reference>
<dbReference type="Proteomes" id="UP001501407">
    <property type="component" value="Unassembled WGS sequence"/>
</dbReference>
<keyword evidence="10 11" id="KW-0472">Membrane</keyword>
<dbReference type="PROSITE" id="PS50109">
    <property type="entry name" value="HIS_KIN"/>
    <property type="match status" value="1"/>
</dbReference>
<organism evidence="14 15">
    <name type="scientific">Microbacterium yannicii</name>
    <dbReference type="NCBI Taxonomy" id="671622"/>
    <lineage>
        <taxon>Bacteria</taxon>
        <taxon>Bacillati</taxon>
        <taxon>Actinomycetota</taxon>
        <taxon>Actinomycetes</taxon>
        <taxon>Micrococcales</taxon>
        <taxon>Microbacteriaceae</taxon>
        <taxon>Microbacterium</taxon>
    </lineage>
</organism>